<gene>
    <name evidence="10" type="ORF">K489DRAFT_87820</name>
</gene>
<evidence type="ECO:0000313" key="9">
    <source>
        <dbReference type="Proteomes" id="UP000504637"/>
    </source>
</evidence>
<proteinExistence type="predicted"/>
<dbReference type="Proteomes" id="UP000504637">
    <property type="component" value="Unplaced"/>
</dbReference>
<keyword evidence="1" id="KW-0479">Metal-binding</keyword>
<keyword evidence="2" id="KW-0862">Zinc</keyword>
<protein>
    <recommendedName>
        <fullName evidence="8">Zn(2)-C6 fungal-type domain-containing protein</fullName>
    </recommendedName>
</protein>
<dbReference type="InterPro" id="IPR001138">
    <property type="entry name" value="Zn2Cys6_DnaBD"/>
</dbReference>
<reference evidence="10" key="3">
    <citation type="submission" date="2025-08" db="UniProtKB">
        <authorList>
            <consortium name="RefSeq"/>
        </authorList>
    </citation>
    <scope>IDENTIFICATION</scope>
    <source>
        <strain evidence="10">CBS 342.82</strain>
    </source>
</reference>
<dbReference type="GO" id="GO:0008270">
    <property type="term" value="F:zinc ion binding"/>
    <property type="evidence" value="ECO:0007669"/>
    <property type="project" value="InterPro"/>
</dbReference>
<feature type="region of interest" description="Disordered" evidence="7">
    <location>
        <begin position="45"/>
        <end position="65"/>
    </location>
</feature>
<dbReference type="Gene3D" id="4.10.240.10">
    <property type="entry name" value="Zn(2)-C6 fungal-type DNA-binding domain"/>
    <property type="match status" value="1"/>
</dbReference>
<evidence type="ECO:0000256" key="3">
    <source>
        <dbReference type="ARBA" id="ARBA00023015"/>
    </source>
</evidence>
<reference evidence="10" key="1">
    <citation type="submission" date="2020-01" db="EMBL/GenBank/DDBJ databases">
        <authorList>
            <consortium name="DOE Joint Genome Institute"/>
            <person name="Haridas S."/>
            <person name="Albert R."/>
            <person name="Binder M."/>
            <person name="Bloem J."/>
            <person name="Labutti K."/>
            <person name="Salamov A."/>
            <person name="Andreopoulos B."/>
            <person name="Baker S.E."/>
            <person name="Barry K."/>
            <person name="Bills G."/>
            <person name="Bluhm B.H."/>
            <person name="Cannon C."/>
            <person name="Castanera R."/>
            <person name="Culley D.E."/>
            <person name="Daum C."/>
            <person name="Ezra D."/>
            <person name="Gonzalez J.B."/>
            <person name="Henrissat B."/>
            <person name="Kuo A."/>
            <person name="Liang C."/>
            <person name="Lipzen A."/>
            <person name="Lutzoni F."/>
            <person name="Magnuson J."/>
            <person name="Mondo S."/>
            <person name="Nolan M."/>
            <person name="Ohm R."/>
            <person name="Pangilinan J."/>
            <person name="Park H.-J."/>
            <person name="Ramirez L."/>
            <person name="Alfaro M."/>
            <person name="Sun H."/>
            <person name="Tritt A."/>
            <person name="Yoshinaga Y."/>
            <person name="Zwiers L.-H."/>
            <person name="Turgeon B.G."/>
            <person name="Goodwin S.B."/>
            <person name="Spatafora J.W."/>
            <person name="Crous P.W."/>
            <person name="Grigoriev I.V."/>
        </authorList>
    </citation>
    <scope>NUCLEOTIDE SEQUENCE</scope>
    <source>
        <strain evidence="10">CBS 342.82</strain>
    </source>
</reference>
<dbReference type="RefSeq" id="XP_033455691.1">
    <property type="nucleotide sequence ID" value="XM_033608998.1"/>
</dbReference>
<feature type="domain" description="Zn(2)-C6 fungal-type" evidence="8">
    <location>
        <begin position="11"/>
        <end position="36"/>
    </location>
</feature>
<dbReference type="AlphaFoldDB" id="A0A6J3LS75"/>
<dbReference type="InterPro" id="IPR036864">
    <property type="entry name" value="Zn2-C6_fun-type_DNA-bd_sf"/>
</dbReference>
<evidence type="ECO:0000313" key="10">
    <source>
        <dbReference type="RefSeq" id="XP_033455691.1"/>
    </source>
</evidence>
<dbReference type="InterPro" id="IPR052360">
    <property type="entry name" value="Transcr_Regulatory_Proteins"/>
</dbReference>
<accession>A0A6J3LS75</accession>
<dbReference type="PANTHER" id="PTHR36206">
    <property type="entry name" value="ASPERCRYPTIN BIOSYNTHESIS CLUSTER-SPECIFIC TRANSCRIPTION REGULATOR ATNN-RELATED"/>
    <property type="match status" value="1"/>
</dbReference>
<evidence type="ECO:0000259" key="8">
    <source>
        <dbReference type="Pfam" id="PF00172"/>
    </source>
</evidence>
<organism evidence="10">
    <name type="scientific">Dissoconium aciculare CBS 342.82</name>
    <dbReference type="NCBI Taxonomy" id="1314786"/>
    <lineage>
        <taxon>Eukaryota</taxon>
        <taxon>Fungi</taxon>
        <taxon>Dikarya</taxon>
        <taxon>Ascomycota</taxon>
        <taxon>Pezizomycotina</taxon>
        <taxon>Dothideomycetes</taxon>
        <taxon>Dothideomycetidae</taxon>
        <taxon>Mycosphaerellales</taxon>
        <taxon>Dissoconiaceae</taxon>
        <taxon>Dissoconium</taxon>
    </lineage>
</organism>
<evidence type="ECO:0000256" key="6">
    <source>
        <dbReference type="ARBA" id="ARBA00023242"/>
    </source>
</evidence>
<dbReference type="SUPFAM" id="SSF57701">
    <property type="entry name" value="Zn2/Cys6 DNA-binding domain"/>
    <property type="match status" value="1"/>
</dbReference>
<dbReference type="OrthoDB" id="2593732at2759"/>
<feature type="compositionally biased region" description="Polar residues" evidence="7">
    <location>
        <begin position="55"/>
        <end position="65"/>
    </location>
</feature>
<keyword evidence="4" id="KW-0238">DNA-binding</keyword>
<dbReference type="PANTHER" id="PTHR36206:SF13">
    <property type="entry name" value="TRANSCRIPTIONAL REGULATORY PROTEIN MOC3"/>
    <property type="match status" value="1"/>
</dbReference>
<keyword evidence="6" id="KW-0539">Nucleus</keyword>
<sequence>MVTRADSSLIRDRRVKCDEGHPICLRCRRNDRECVRDTDSLLALHRPRNRKSEDPSGSQGAFTTDDGTSAAELEYFIRNTLPYMRQSRSSPVWDHMIRLLRQNNPVIGKVAAAISHQQRALEDEPPDDASYASAAAYSAAIRAQSQSLSEFEGNDHAVHAISCLLLIVLESLRGSCANLELHLKPCVYILQDQRSQGQETAEILDQVALLIESYILSSVGFSPIAMHASRARQLLQTIWACRPHADEVVRIERSLVEEMVTTLDAWTTAAQSGHALPVCDPDVAAVKLRATEVQEMALNEAAENYIEAAQGDARSKAYCGFAVARSLLAISLIRTLTGVPIPQAATLATYQRMVDVCEDSLAQLRIHESGCAADAPNAFSIGLGAIAVLYSVGTRCKDFCVRRRALLVLETCPRREGIWTVEMARFRVVAVIKAEEERASQRYPEGLPNNYLPEDCQVRHDEILEIDGKPVLRLFWRDRNSRSFTIEDIPVVPCQSICPFELSSSSIDAFPDPAAPVL</sequence>
<dbReference type="Pfam" id="PF00172">
    <property type="entry name" value="Zn_clus"/>
    <property type="match status" value="1"/>
</dbReference>
<dbReference type="CDD" id="cd00067">
    <property type="entry name" value="GAL4"/>
    <property type="match status" value="1"/>
</dbReference>
<keyword evidence="5" id="KW-0804">Transcription</keyword>
<dbReference type="GO" id="GO:0003677">
    <property type="term" value="F:DNA binding"/>
    <property type="evidence" value="ECO:0007669"/>
    <property type="project" value="UniProtKB-KW"/>
</dbReference>
<evidence type="ECO:0000256" key="1">
    <source>
        <dbReference type="ARBA" id="ARBA00022723"/>
    </source>
</evidence>
<evidence type="ECO:0000256" key="5">
    <source>
        <dbReference type="ARBA" id="ARBA00023163"/>
    </source>
</evidence>
<keyword evidence="9" id="KW-1185">Reference proteome</keyword>
<name>A0A6J3LS75_9PEZI</name>
<dbReference type="GO" id="GO:0000981">
    <property type="term" value="F:DNA-binding transcription factor activity, RNA polymerase II-specific"/>
    <property type="evidence" value="ECO:0007669"/>
    <property type="project" value="InterPro"/>
</dbReference>
<evidence type="ECO:0000256" key="7">
    <source>
        <dbReference type="SAM" id="MobiDB-lite"/>
    </source>
</evidence>
<dbReference type="GeneID" id="54366799"/>
<evidence type="ECO:0000256" key="4">
    <source>
        <dbReference type="ARBA" id="ARBA00023125"/>
    </source>
</evidence>
<reference evidence="10" key="2">
    <citation type="submission" date="2020-04" db="EMBL/GenBank/DDBJ databases">
        <authorList>
            <consortium name="NCBI Genome Project"/>
        </authorList>
    </citation>
    <scope>NUCLEOTIDE SEQUENCE</scope>
    <source>
        <strain evidence="10">CBS 342.82</strain>
    </source>
</reference>
<keyword evidence="3" id="KW-0805">Transcription regulation</keyword>
<evidence type="ECO:0000256" key="2">
    <source>
        <dbReference type="ARBA" id="ARBA00022833"/>
    </source>
</evidence>